<accession>A0A812EA28</accession>
<feature type="compositionally biased region" description="Polar residues" evidence="1">
    <location>
        <begin position="95"/>
        <end position="104"/>
    </location>
</feature>
<sequence length="333" mass="37479">MNETKLDEASEKTSLFHSTRNSGAGGGNVGPSRDTWRATTSRLFLHHHHRQQQVRFKSHHHLYRQHHYHHLHQKQNKQRQSGSPPKQQTTQQSQRCNADQMSTVHQQHKQILLHHHQPQSPNQQRSCQPSHPHPPHLHPRLHVHRPHSPLTPQKQKRKKQHLQLTYGSRREGSSANVPGEECSTVQPRLSLNRPPPVATFLGATSECPYCGAGGGHLQQSQYQHPYTQHYQHQHPLRTGVPAIARRNQAQASRDTEGATPTASGGTSVQHCCGGAHLPPTPTGSGVVITTTPLSECKHLPAISDDHIVFLWDSNYCRSFHGIVRILQVVSWLS</sequence>
<reference evidence="2" key="1">
    <citation type="submission" date="2021-01" db="EMBL/GenBank/DDBJ databases">
        <authorList>
            <person name="Li R."/>
            <person name="Bekaert M."/>
        </authorList>
    </citation>
    <scope>NUCLEOTIDE SEQUENCE</scope>
    <source>
        <strain evidence="2">Farmed</strain>
    </source>
</reference>
<dbReference type="EMBL" id="CAHIKZ030005072">
    <property type="protein sequence ID" value="CAE1318909.1"/>
    <property type="molecule type" value="Genomic_DNA"/>
</dbReference>
<feature type="compositionally biased region" description="Basic and acidic residues" evidence="1">
    <location>
        <begin position="1"/>
        <end position="11"/>
    </location>
</feature>
<dbReference type="Proteomes" id="UP000597762">
    <property type="component" value="Unassembled WGS sequence"/>
</dbReference>
<feature type="compositionally biased region" description="Basic residues" evidence="1">
    <location>
        <begin position="133"/>
        <end position="147"/>
    </location>
</feature>
<dbReference type="AlphaFoldDB" id="A0A812EA28"/>
<feature type="compositionally biased region" description="Basic residues" evidence="1">
    <location>
        <begin position="51"/>
        <end position="77"/>
    </location>
</feature>
<evidence type="ECO:0000256" key="1">
    <source>
        <dbReference type="SAM" id="MobiDB-lite"/>
    </source>
</evidence>
<organism evidence="2 3">
    <name type="scientific">Acanthosepion pharaonis</name>
    <name type="common">Pharaoh cuttlefish</name>
    <name type="synonym">Sepia pharaonis</name>
    <dbReference type="NCBI Taxonomy" id="158019"/>
    <lineage>
        <taxon>Eukaryota</taxon>
        <taxon>Metazoa</taxon>
        <taxon>Spiralia</taxon>
        <taxon>Lophotrochozoa</taxon>
        <taxon>Mollusca</taxon>
        <taxon>Cephalopoda</taxon>
        <taxon>Coleoidea</taxon>
        <taxon>Decapodiformes</taxon>
        <taxon>Sepiida</taxon>
        <taxon>Sepiina</taxon>
        <taxon>Sepiidae</taxon>
        <taxon>Acanthosepion</taxon>
    </lineage>
</organism>
<gene>
    <name evidence="2" type="ORF">SPHA_69357</name>
</gene>
<feature type="compositionally biased region" description="Polar residues" evidence="1">
    <location>
        <begin position="247"/>
        <end position="265"/>
    </location>
</feature>
<keyword evidence="3" id="KW-1185">Reference proteome</keyword>
<name>A0A812EA28_ACAPH</name>
<evidence type="ECO:0000313" key="2">
    <source>
        <dbReference type="EMBL" id="CAE1318909.1"/>
    </source>
</evidence>
<feature type="region of interest" description="Disordered" evidence="1">
    <location>
        <begin position="246"/>
        <end position="265"/>
    </location>
</feature>
<proteinExistence type="predicted"/>
<protein>
    <submittedName>
        <fullName evidence="2">Uncharacterized protein</fullName>
    </submittedName>
</protein>
<dbReference type="OrthoDB" id="10681018at2759"/>
<feature type="region of interest" description="Disordered" evidence="1">
    <location>
        <begin position="1"/>
        <end position="35"/>
    </location>
</feature>
<feature type="compositionally biased region" description="Basic residues" evidence="1">
    <location>
        <begin position="106"/>
        <end position="117"/>
    </location>
</feature>
<feature type="compositionally biased region" description="Polar residues" evidence="1">
    <location>
        <begin position="12"/>
        <end position="22"/>
    </location>
</feature>
<evidence type="ECO:0000313" key="3">
    <source>
        <dbReference type="Proteomes" id="UP000597762"/>
    </source>
</evidence>
<comment type="caution">
    <text evidence="2">The sequence shown here is derived from an EMBL/GenBank/DDBJ whole genome shotgun (WGS) entry which is preliminary data.</text>
</comment>
<feature type="compositionally biased region" description="Low complexity" evidence="1">
    <location>
        <begin position="80"/>
        <end position="94"/>
    </location>
</feature>
<feature type="region of interest" description="Disordered" evidence="1">
    <location>
        <begin position="51"/>
        <end position="190"/>
    </location>
</feature>